<evidence type="ECO:0000313" key="2">
    <source>
        <dbReference type="Proteomes" id="UP001179363"/>
    </source>
</evidence>
<gene>
    <name evidence="1" type="ORF">L1I30_03645</name>
</gene>
<accession>A0ABS9EFX5</accession>
<proteinExistence type="predicted"/>
<dbReference type="EMBL" id="JAKGTH010000006">
    <property type="protein sequence ID" value="MCF4100754.1"/>
    <property type="molecule type" value="Genomic_DNA"/>
</dbReference>
<evidence type="ECO:0000313" key="1">
    <source>
        <dbReference type="EMBL" id="MCF4100754.1"/>
    </source>
</evidence>
<dbReference type="Proteomes" id="UP001179363">
    <property type="component" value="Unassembled WGS sequence"/>
</dbReference>
<reference evidence="1" key="1">
    <citation type="submission" date="2022-01" db="EMBL/GenBank/DDBJ databases">
        <title>Gillisia lutea sp. nov., isolated from marine plastic residues from the Malvarosa beach (Valencia, Spain).</title>
        <authorList>
            <person name="Vidal-Verdu A."/>
            <person name="Molina-Menor E."/>
            <person name="Satari L."/>
            <person name="Pascual J."/>
            <person name="Pereto J."/>
            <person name="Porcar M."/>
        </authorList>
    </citation>
    <scope>NUCLEOTIDE SEQUENCE</scope>
    <source>
        <strain evidence="1">M10.2A</strain>
    </source>
</reference>
<dbReference type="RefSeq" id="WP_236132890.1">
    <property type="nucleotide sequence ID" value="NZ_JAKGTH010000006.1"/>
</dbReference>
<name>A0ABS9EFX5_9FLAO</name>
<dbReference type="PROSITE" id="PS51257">
    <property type="entry name" value="PROKAR_LIPOPROTEIN"/>
    <property type="match status" value="1"/>
</dbReference>
<protein>
    <recommendedName>
        <fullName evidence="3">DUF5017 domain-containing protein</fullName>
    </recommendedName>
</protein>
<keyword evidence="2" id="KW-1185">Reference proteome</keyword>
<comment type="caution">
    <text evidence="1">The sequence shown here is derived from an EMBL/GenBank/DDBJ whole genome shotgun (WGS) entry which is preliminary data.</text>
</comment>
<organism evidence="1 2">
    <name type="scientific">Gillisia lutea</name>
    <dbReference type="NCBI Taxonomy" id="2909668"/>
    <lineage>
        <taxon>Bacteria</taxon>
        <taxon>Pseudomonadati</taxon>
        <taxon>Bacteroidota</taxon>
        <taxon>Flavobacteriia</taxon>
        <taxon>Flavobacteriales</taxon>
        <taxon>Flavobacteriaceae</taxon>
        <taxon>Gillisia</taxon>
    </lineage>
</organism>
<sequence length="386" mass="43441">MNKTIYYLAIFLGLALTSCEPMEEIHDDINNKLDNSLAVGNIEYTLTSDDYSDLGLSFPNFNSVEDAKNLLPAFLEDNYPYYGAESQANLTFDIYAPQSTEKSLIVYTVTTEDYDSNPETAQYDNFDDESQIYALLNKKFPNLANRTLVSLTYKYYDGQAKTLNNGFLYVNGEFMLIEGLTDAEYIATGESYPNFSSADEANQKLPIFLKEKYKYRTFEAGDLVSVLYKLYTKDVQDVDGDGSTEDNATYSYVKYFSWNGEAFEPYNNTVAQTLQFGNIDGTWIPDNTIRYTLSGTDFAYIGTQFADAYPTPASSAGRYGNFDRRSSNTAYWSDAMILEAVNAVLDNINPNAEEGQKYVITYDVYNGSNTTEVISVIKEGGSWILN</sequence>
<evidence type="ECO:0008006" key="3">
    <source>
        <dbReference type="Google" id="ProtNLM"/>
    </source>
</evidence>